<dbReference type="EMBL" id="KZ305035">
    <property type="protein sequence ID" value="PIA43658.1"/>
    <property type="molecule type" value="Genomic_DNA"/>
</dbReference>
<protein>
    <submittedName>
        <fullName evidence="2">Uncharacterized protein</fullName>
    </submittedName>
</protein>
<accession>A0A2G5DJF7</accession>
<name>A0A2G5DJF7_AQUCA</name>
<keyword evidence="1" id="KW-0175">Coiled coil</keyword>
<gene>
    <name evidence="2" type="ORF">AQUCO_01800012v1</name>
</gene>
<dbReference type="Proteomes" id="UP000230069">
    <property type="component" value="Unassembled WGS sequence"/>
</dbReference>
<proteinExistence type="predicted"/>
<organism evidence="2 3">
    <name type="scientific">Aquilegia coerulea</name>
    <name type="common">Rocky mountain columbine</name>
    <dbReference type="NCBI Taxonomy" id="218851"/>
    <lineage>
        <taxon>Eukaryota</taxon>
        <taxon>Viridiplantae</taxon>
        <taxon>Streptophyta</taxon>
        <taxon>Embryophyta</taxon>
        <taxon>Tracheophyta</taxon>
        <taxon>Spermatophyta</taxon>
        <taxon>Magnoliopsida</taxon>
        <taxon>Ranunculales</taxon>
        <taxon>Ranunculaceae</taxon>
        <taxon>Thalictroideae</taxon>
        <taxon>Aquilegia</taxon>
    </lineage>
</organism>
<dbReference type="InParanoid" id="A0A2G5DJF7"/>
<feature type="coiled-coil region" evidence="1">
    <location>
        <begin position="77"/>
        <end position="105"/>
    </location>
</feature>
<dbReference type="AlphaFoldDB" id="A0A2G5DJF7"/>
<reference evidence="2 3" key="1">
    <citation type="submission" date="2017-09" db="EMBL/GenBank/DDBJ databases">
        <title>WGS assembly of Aquilegia coerulea Goldsmith.</title>
        <authorList>
            <person name="Hodges S."/>
            <person name="Kramer E."/>
            <person name="Nordborg M."/>
            <person name="Tomkins J."/>
            <person name="Borevitz J."/>
            <person name="Derieg N."/>
            <person name="Yan J."/>
            <person name="Mihaltcheva S."/>
            <person name="Hayes R.D."/>
            <person name="Rokhsar D."/>
        </authorList>
    </citation>
    <scope>NUCLEOTIDE SEQUENCE [LARGE SCALE GENOMIC DNA]</scope>
    <source>
        <strain evidence="3">cv. Goldsmith</strain>
    </source>
</reference>
<evidence type="ECO:0000256" key="1">
    <source>
        <dbReference type="SAM" id="Coils"/>
    </source>
</evidence>
<evidence type="ECO:0000313" key="3">
    <source>
        <dbReference type="Proteomes" id="UP000230069"/>
    </source>
</evidence>
<keyword evidence="3" id="KW-1185">Reference proteome</keyword>
<evidence type="ECO:0000313" key="2">
    <source>
        <dbReference type="EMBL" id="PIA43658.1"/>
    </source>
</evidence>
<sequence length="113" mass="13141">MCNWEKRRRAGAHWGTKLYIETTLEVRFRVLRQSLQYQILQPRKGTQKVIVGFLSVLLRFSMQGPKFLAEIRVPSKKPIAEKEVAELQEEKAESEENVIVAVKQEFTCDCFSP</sequence>